<dbReference type="FunCoup" id="A0A0Q3GV06">
    <property type="interactions" value="65"/>
</dbReference>
<dbReference type="Pfam" id="PF00646">
    <property type="entry name" value="F-box"/>
    <property type="match status" value="1"/>
</dbReference>
<dbReference type="SMART" id="SM00256">
    <property type="entry name" value="FBOX"/>
    <property type="match status" value="1"/>
</dbReference>
<dbReference type="EnsemblPlants" id="KQK14759">
    <property type="protein sequence ID" value="KQK14759"/>
    <property type="gene ID" value="BRADI_1g18428v3"/>
</dbReference>
<reference evidence="2" key="2">
    <citation type="submission" date="2017-06" db="EMBL/GenBank/DDBJ databases">
        <title>WGS assembly of Brachypodium distachyon.</title>
        <authorList>
            <consortium name="The International Brachypodium Initiative"/>
            <person name="Lucas S."/>
            <person name="Harmon-Smith M."/>
            <person name="Lail K."/>
            <person name="Tice H."/>
            <person name="Grimwood J."/>
            <person name="Bruce D."/>
            <person name="Barry K."/>
            <person name="Shu S."/>
            <person name="Lindquist E."/>
            <person name="Wang M."/>
            <person name="Pitluck S."/>
            <person name="Vogel J.P."/>
            <person name="Garvin D.F."/>
            <person name="Mockler T.C."/>
            <person name="Schmutz J."/>
            <person name="Rokhsar D."/>
            <person name="Bevan M.W."/>
        </authorList>
    </citation>
    <scope>NUCLEOTIDE SEQUENCE</scope>
    <source>
        <strain evidence="2">Bd21</strain>
    </source>
</reference>
<proteinExistence type="predicted"/>
<sequence length="402" mass="43844">MSTPPPLKKMHYADGEVHLDEGVVGEILLRLPAASLLRCRAVCTAWRRLADSPEFLAAHARHRPVEILLYKRFEVGPDGVRRQALYGRGDEVHLDALAVVPGSGSHRRRRLARYPVVDKNPEYLSRPYCSLVASCDGLLLLGRGAGSGLRPYDPYLVCNPATRQWTQLPRLTAAAGEQPLGIVPAHLESGFYRHAPSGEYRLLCHVTPIGGGAQAAPYYCVLSAGAIEPRRLPASTPATPMEQTMAVVPGSNPPKLKSGYLDNLMTPAVLGGRLHWLQHMEAGLTDSMAELGDLAFNLWALEGYTGVGEAALEENTRWVHRHRVQVPWPAWRSLVVAGDGSGGIVLGSTDGVVACNVRSRAARRVVIDDEILLPSRHVLRESLLRHAFFDALPHPALPLFNA</sequence>
<dbReference type="Gene3D" id="1.20.1280.50">
    <property type="match status" value="1"/>
</dbReference>
<dbReference type="EMBL" id="CM000880">
    <property type="protein sequence ID" value="KQK14759.2"/>
    <property type="molecule type" value="Genomic_DNA"/>
</dbReference>
<gene>
    <name evidence="2" type="ORF">BRADI_1g18428v3</name>
</gene>
<evidence type="ECO:0000313" key="2">
    <source>
        <dbReference type="EMBL" id="KQK14759.2"/>
    </source>
</evidence>
<evidence type="ECO:0000313" key="3">
    <source>
        <dbReference type="EnsemblPlants" id="KQK14759"/>
    </source>
</evidence>
<dbReference type="InterPro" id="IPR050796">
    <property type="entry name" value="SCF_F-box_component"/>
</dbReference>
<protein>
    <recommendedName>
        <fullName evidence="1">F-box domain-containing protein</fullName>
    </recommendedName>
</protein>
<dbReference type="InterPro" id="IPR001810">
    <property type="entry name" value="F-box_dom"/>
</dbReference>
<evidence type="ECO:0000313" key="4">
    <source>
        <dbReference type="Proteomes" id="UP000008810"/>
    </source>
</evidence>
<dbReference type="CDD" id="cd22157">
    <property type="entry name" value="F-box_AtFBW1-like"/>
    <property type="match status" value="1"/>
</dbReference>
<dbReference type="Gramene" id="KQK14759">
    <property type="protein sequence ID" value="KQK14759"/>
    <property type="gene ID" value="BRADI_1g18428v3"/>
</dbReference>
<reference evidence="3" key="3">
    <citation type="submission" date="2018-08" db="UniProtKB">
        <authorList>
            <consortium name="EnsemblPlants"/>
        </authorList>
    </citation>
    <scope>IDENTIFICATION</scope>
    <source>
        <strain evidence="3">cv. Bd21</strain>
    </source>
</reference>
<name>A0A0Q3GV06_BRADI</name>
<reference evidence="2 3" key="1">
    <citation type="journal article" date="2010" name="Nature">
        <title>Genome sequencing and analysis of the model grass Brachypodium distachyon.</title>
        <authorList>
            <consortium name="International Brachypodium Initiative"/>
        </authorList>
    </citation>
    <scope>NUCLEOTIDE SEQUENCE [LARGE SCALE GENOMIC DNA]</scope>
    <source>
        <strain evidence="2 3">Bd21</strain>
    </source>
</reference>
<dbReference type="InterPro" id="IPR036047">
    <property type="entry name" value="F-box-like_dom_sf"/>
</dbReference>
<feature type="domain" description="F-box" evidence="1">
    <location>
        <begin position="19"/>
        <end position="59"/>
    </location>
</feature>
<organism evidence="2">
    <name type="scientific">Brachypodium distachyon</name>
    <name type="common">Purple false brome</name>
    <name type="synonym">Trachynia distachya</name>
    <dbReference type="NCBI Taxonomy" id="15368"/>
    <lineage>
        <taxon>Eukaryota</taxon>
        <taxon>Viridiplantae</taxon>
        <taxon>Streptophyta</taxon>
        <taxon>Embryophyta</taxon>
        <taxon>Tracheophyta</taxon>
        <taxon>Spermatophyta</taxon>
        <taxon>Magnoliopsida</taxon>
        <taxon>Liliopsida</taxon>
        <taxon>Poales</taxon>
        <taxon>Poaceae</taxon>
        <taxon>BOP clade</taxon>
        <taxon>Pooideae</taxon>
        <taxon>Stipodae</taxon>
        <taxon>Brachypodieae</taxon>
        <taxon>Brachypodium</taxon>
    </lineage>
</organism>
<keyword evidence="4" id="KW-1185">Reference proteome</keyword>
<accession>A0A0Q3GV06</accession>
<dbReference type="PANTHER" id="PTHR31672">
    <property type="entry name" value="BNACNNG10540D PROTEIN"/>
    <property type="match status" value="1"/>
</dbReference>
<dbReference type="OrthoDB" id="681455at2759"/>
<dbReference type="InParanoid" id="A0A0Q3GV06"/>
<evidence type="ECO:0000259" key="1">
    <source>
        <dbReference type="SMART" id="SM00256"/>
    </source>
</evidence>
<dbReference type="PANTHER" id="PTHR31672:SF2">
    <property type="entry name" value="F-BOX DOMAIN-CONTAINING PROTEIN"/>
    <property type="match status" value="1"/>
</dbReference>
<dbReference type="Proteomes" id="UP000008810">
    <property type="component" value="Chromosome 1"/>
</dbReference>
<dbReference type="SUPFAM" id="SSF81383">
    <property type="entry name" value="F-box domain"/>
    <property type="match status" value="1"/>
</dbReference>
<dbReference type="AlphaFoldDB" id="A0A0Q3GV06"/>